<name>A0A5S9X1W4_ARATH</name>
<evidence type="ECO:0000259" key="1">
    <source>
        <dbReference type="SMART" id="SM00579"/>
    </source>
</evidence>
<accession>A0A5S9X1W4</accession>
<organism evidence="2 3">
    <name type="scientific">Arabidopsis thaliana</name>
    <name type="common">Mouse-ear cress</name>
    <dbReference type="NCBI Taxonomy" id="3702"/>
    <lineage>
        <taxon>Eukaryota</taxon>
        <taxon>Viridiplantae</taxon>
        <taxon>Streptophyta</taxon>
        <taxon>Embryophyta</taxon>
        <taxon>Tracheophyta</taxon>
        <taxon>Spermatophyta</taxon>
        <taxon>Magnoliopsida</taxon>
        <taxon>eudicotyledons</taxon>
        <taxon>Gunneridae</taxon>
        <taxon>Pentapetalae</taxon>
        <taxon>rosids</taxon>
        <taxon>malvids</taxon>
        <taxon>Brassicales</taxon>
        <taxon>Brassicaceae</taxon>
        <taxon>Camelineae</taxon>
        <taxon>Arabidopsis</taxon>
    </lineage>
</organism>
<dbReference type="ExpressionAtlas" id="A0A5S9X1W4">
    <property type="expression patterns" value="baseline and differential"/>
</dbReference>
<dbReference type="SMART" id="SM00579">
    <property type="entry name" value="FBD"/>
    <property type="match status" value="1"/>
</dbReference>
<feature type="domain" description="FBD" evidence="1">
    <location>
        <begin position="187"/>
        <end position="257"/>
    </location>
</feature>
<dbReference type="Pfam" id="PF08387">
    <property type="entry name" value="FBD"/>
    <property type="match status" value="1"/>
</dbReference>
<dbReference type="AlphaFoldDB" id="A0A5S9X1W4"/>
<evidence type="ECO:0000313" key="2">
    <source>
        <dbReference type="EMBL" id="CAA0372499.1"/>
    </source>
</evidence>
<dbReference type="PANTHER" id="PTHR31900:SF33">
    <property type="entry name" value="PROTEIN WITH RNI-LIKE_FBD-LIKE DOMAIN"/>
    <property type="match status" value="1"/>
</dbReference>
<dbReference type="InterPro" id="IPR050232">
    <property type="entry name" value="FBL13/AtMIF1-like"/>
</dbReference>
<dbReference type="EMBL" id="CACSHJ010000088">
    <property type="protein sequence ID" value="CAA0372499.1"/>
    <property type="molecule type" value="Genomic_DNA"/>
</dbReference>
<dbReference type="Proteomes" id="UP000434276">
    <property type="component" value="Unassembled WGS sequence"/>
</dbReference>
<reference evidence="2 3" key="1">
    <citation type="submission" date="2019-12" db="EMBL/GenBank/DDBJ databases">
        <authorList>
            <person name="Jiao W.-B."/>
            <person name="Schneeberger K."/>
        </authorList>
    </citation>
    <scope>NUCLEOTIDE SEQUENCE [LARGE SCALE GENOMIC DNA]</scope>
    <source>
        <strain evidence="3">cv. C24</strain>
    </source>
</reference>
<proteinExistence type="predicted"/>
<sequence length="257" mass="29221">MVARILSYLKLPTGDSVKTSDLSKRWEFLWLMVSSLDLDVINLSRDGGEALARKHDDSMDDCNKRVMEWIAEVVHGGVQHLDIPCLKYVYVSKTVVSLKLVKVGHEDPKFVVSLPSLKMMHLENILYKNHGVLLIIKMLLSGSPVLEVLTLEFSVPVLTMPRSNFDLVQDYFYSCKPGEIDLTNVPLCMQSTLKYVKINKLITKEESGIKVVNYFLDNSAVLKKLTHSSMEEIQEPESFMKLLTSTKLSRNCQVFIH</sequence>
<evidence type="ECO:0000313" key="3">
    <source>
        <dbReference type="Proteomes" id="UP000434276"/>
    </source>
</evidence>
<dbReference type="PANTHER" id="PTHR31900">
    <property type="entry name" value="F-BOX/RNI SUPERFAMILY PROTEIN-RELATED"/>
    <property type="match status" value="1"/>
</dbReference>
<dbReference type="InterPro" id="IPR006566">
    <property type="entry name" value="FBD"/>
</dbReference>
<gene>
    <name evidence="2" type="ORF">C24_LOCUS9003</name>
</gene>
<dbReference type="OrthoDB" id="1054397at2759"/>
<protein>
    <recommendedName>
        <fullName evidence="1">FBD domain-containing protein</fullName>
    </recommendedName>
</protein>